<dbReference type="RefSeq" id="WP_045109221.1">
    <property type="nucleotide sequence ID" value="NZ_CAWRBC010000105.1"/>
</dbReference>
<dbReference type="GO" id="GO:0005576">
    <property type="term" value="C:extracellular region"/>
    <property type="evidence" value="ECO:0007669"/>
    <property type="project" value="InterPro"/>
</dbReference>
<keyword evidence="2" id="KW-1015">Disulfide bond</keyword>
<reference evidence="4 5" key="1">
    <citation type="submission" date="2016-11" db="EMBL/GenBank/DDBJ databases">
        <authorList>
            <person name="Jaros S."/>
            <person name="Januszkiewicz K."/>
            <person name="Wedrychowicz H."/>
        </authorList>
    </citation>
    <scope>NUCLEOTIDE SEQUENCE [LARGE SCALE GENOMIC DNA]</scope>
    <source>
        <strain evidence="4">NVI 5450</strain>
    </source>
</reference>
<evidence type="ECO:0000256" key="1">
    <source>
        <dbReference type="ARBA" id="ARBA00009831"/>
    </source>
</evidence>
<dbReference type="PRINTS" id="PR00754">
    <property type="entry name" value="AEROLYSIN"/>
</dbReference>
<dbReference type="PANTHER" id="PTHR39244:SF5">
    <property type="entry name" value="NATTERIN-3-LIKE"/>
    <property type="match status" value="1"/>
</dbReference>
<dbReference type="SUPFAM" id="SSF56973">
    <property type="entry name" value="Aerolisin/ETX pore-forming domain"/>
    <property type="match status" value="1"/>
</dbReference>
<dbReference type="CDD" id="cd20224">
    <property type="entry name" value="PFM_alpha-toxin-like"/>
    <property type="match status" value="1"/>
</dbReference>
<dbReference type="Gene3D" id="3.30.412.10">
    <property type="entry name" value="Proaerolysin, chain A, domain 2"/>
    <property type="match status" value="1"/>
</dbReference>
<organism evidence="4 5">
    <name type="scientific">Moritella viscosa</name>
    <dbReference type="NCBI Taxonomy" id="80854"/>
    <lineage>
        <taxon>Bacteria</taxon>
        <taxon>Pseudomonadati</taxon>
        <taxon>Pseudomonadota</taxon>
        <taxon>Gammaproteobacteria</taxon>
        <taxon>Alteromonadales</taxon>
        <taxon>Moritellaceae</taxon>
        <taxon>Moritella</taxon>
    </lineage>
</organism>
<dbReference type="HOGENOM" id="CLU_043241_0_0_6"/>
<dbReference type="OrthoDB" id="5579173at2"/>
<comment type="similarity">
    <text evidence="1">Belongs to the aerolysin family.</text>
</comment>
<dbReference type="PATRIC" id="fig|80854.5.peg.829"/>
<accession>A0A090IDS7</accession>
<feature type="domain" description="Aerolysin-like C-terminal" evidence="3">
    <location>
        <begin position="42"/>
        <end position="416"/>
    </location>
</feature>
<dbReference type="Gene3D" id="2.170.15.10">
    <property type="entry name" value="Proaerolysin, chain A, domain 3"/>
    <property type="match status" value="1"/>
</dbReference>
<evidence type="ECO:0000313" key="4">
    <source>
        <dbReference type="EMBL" id="SGY85302.1"/>
    </source>
</evidence>
<dbReference type="InterPro" id="IPR005830">
    <property type="entry name" value="Aerolysn"/>
</dbReference>
<gene>
    <name evidence="4" type="ORF">NVI5450_0502</name>
</gene>
<name>A0A090IDS7_9GAMM</name>
<dbReference type="Pfam" id="PF01117">
    <property type="entry name" value="Aerolysin"/>
    <property type="match status" value="1"/>
</dbReference>
<dbReference type="Proteomes" id="UP000183794">
    <property type="component" value="Unassembled WGS sequence"/>
</dbReference>
<evidence type="ECO:0000256" key="2">
    <source>
        <dbReference type="ARBA" id="ARBA00023157"/>
    </source>
</evidence>
<dbReference type="InterPro" id="IPR055267">
    <property type="entry name" value="Aerolysin-like_C"/>
</dbReference>
<dbReference type="AlphaFoldDB" id="A0A090IDS7"/>
<dbReference type="KEGG" id="mvs:MVIS_0794"/>
<proteinExistence type="inferred from homology"/>
<protein>
    <submittedName>
        <fullName evidence="4">Aerolysin/hemolysin/leukocidin toxin</fullName>
    </submittedName>
</protein>
<dbReference type="EMBL" id="FPLD01000014">
    <property type="protein sequence ID" value="SGY85302.1"/>
    <property type="molecule type" value="Genomic_DNA"/>
</dbReference>
<evidence type="ECO:0000259" key="3">
    <source>
        <dbReference type="SMART" id="SM00999"/>
    </source>
</evidence>
<dbReference type="InterPro" id="IPR053237">
    <property type="entry name" value="Natterin_C"/>
</dbReference>
<evidence type="ECO:0000313" key="5">
    <source>
        <dbReference type="Proteomes" id="UP000183794"/>
    </source>
</evidence>
<dbReference type="PANTHER" id="PTHR39244">
    <property type="entry name" value="NATTERIN-4"/>
    <property type="match status" value="1"/>
</dbReference>
<dbReference type="SMART" id="SM00999">
    <property type="entry name" value="Aerolysin"/>
    <property type="match status" value="1"/>
</dbReference>
<sequence length="433" mass="48369">MKIISHLNIITLACISVLTTGSVAAAIPNTIPNLSMVEHASPDLDSLKNNIITDSSFVNSLFYLGHHLGYAWAGGTQSRYVGEDIAIRRESENEYSLNARYNASDPYADGYRASERLKVKLNNIRFVTNPKDLTLGEPQVYDREVLYTETHVYYNWGDLEDTAVASLNYNQQSSWSKTDNFSFSQTIGVTNKYEVGIPGIGGASSEIKAEFSASQGWNESNGNSTTLAGSAQYRAIMEPRSKRYVTITLFKQKADIPYNSKVFMLYDINYENFLRWSGNSHIDHPTNRPNFPYTFGGANAKNLSGPEALVDQYLHQDINGYGEWDWPSAVQSSKSKYWFEWNLANLSRKHGASIAGKFTTVDASQFNVDASESIPLTAEDYANRKSKNKATRTRRSASFSQIEMVIENIENNDPDGIISGLNISQPTDMMMSN</sequence>